<reference evidence="2" key="1">
    <citation type="submission" date="2021-01" db="EMBL/GenBank/DDBJ databases">
        <title>Fulvivirga kasyanovii gen. nov., sp nov., a novel member of the phylum Bacteroidetes isolated from seawater in a mussel farm.</title>
        <authorList>
            <person name="Zhao L.-H."/>
            <person name="Wang Z.-J."/>
        </authorList>
    </citation>
    <scope>NUCLEOTIDE SEQUENCE</scope>
    <source>
        <strain evidence="2">2943</strain>
    </source>
</reference>
<dbReference type="PANTHER" id="PTHR35519">
    <property type="entry name" value="MEMBRANE PROTEINS"/>
    <property type="match status" value="1"/>
</dbReference>
<feature type="transmembrane region" description="Helical" evidence="1">
    <location>
        <begin position="43"/>
        <end position="64"/>
    </location>
</feature>
<evidence type="ECO:0000313" key="3">
    <source>
        <dbReference type="Proteomes" id="UP000659388"/>
    </source>
</evidence>
<keyword evidence="1" id="KW-0812">Transmembrane</keyword>
<feature type="transmembrane region" description="Helical" evidence="1">
    <location>
        <begin position="124"/>
        <end position="149"/>
    </location>
</feature>
<protein>
    <submittedName>
        <fullName evidence="2">DUF4112 domain-containing protein</fullName>
    </submittedName>
</protein>
<evidence type="ECO:0000313" key="2">
    <source>
        <dbReference type="EMBL" id="MBL3658492.1"/>
    </source>
</evidence>
<dbReference type="Pfam" id="PF13430">
    <property type="entry name" value="DUF4112"/>
    <property type="match status" value="1"/>
</dbReference>
<dbReference type="InterPro" id="IPR025187">
    <property type="entry name" value="DUF4112"/>
</dbReference>
<comment type="caution">
    <text evidence="2">The sequence shown here is derived from an EMBL/GenBank/DDBJ whole genome shotgun (WGS) entry which is preliminary data.</text>
</comment>
<keyword evidence="3" id="KW-1185">Reference proteome</keyword>
<accession>A0A937FBC0</accession>
<name>A0A937FBC0_9BACT</name>
<dbReference type="EMBL" id="JAESIY010000013">
    <property type="protein sequence ID" value="MBL3658492.1"/>
    <property type="molecule type" value="Genomic_DNA"/>
</dbReference>
<dbReference type="RefSeq" id="WP_202246287.1">
    <property type="nucleotide sequence ID" value="NZ_JAESIY010000013.1"/>
</dbReference>
<evidence type="ECO:0000256" key="1">
    <source>
        <dbReference type="SAM" id="Phobius"/>
    </source>
</evidence>
<keyword evidence="1" id="KW-1133">Transmembrane helix</keyword>
<dbReference type="Proteomes" id="UP000659388">
    <property type="component" value="Unassembled WGS sequence"/>
</dbReference>
<keyword evidence="1" id="KW-0472">Membrane</keyword>
<proteinExistence type="predicted"/>
<sequence length="160" mass="17923">METIITHPSSTKNDFEHIEKISNLLDSKFTIPGTKIRFGLDPIFSLIPVLGDAATFFISSLLVWHMSNHGASQKVVVKMMGNVAIDTLIGSIPLIGTVFDVFFRCNNRNVKLLKEHYQEGKHQGSGKGIIVCWMIIGGAIILILCYAILKLLVEFFQWLF</sequence>
<dbReference type="PANTHER" id="PTHR35519:SF2">
    <property type="entry name" value="PH DOMAIN PROTEIN"/>
    <property type="match status" value="1"/>
</dbReference>
<feature type="transmembrane region" description="Helical" evidence="1">
    <location>
        <begin position="84"/>
        <end position="103"/>
    </location>
</feature>
<organism evidence="2 3">
    <name type="scientific">Fulvivirga sediminis</name>
    <dbReference type="NCBI Taxonomy" id="2803949"/>
    <lineage>
        <taxon>Bacteria</taxon>
        <taxon>Pseudomonadati</taxon>
        <taxon>Bacteroidota</taxon>
        <taxon>Cytophagia</taxon>
        <taxon>Cytophagales</taxon>
        <taxon>Fulvivirgaceae</taxon>
        <taxon>Fulvivirga</taxon>
    </lineage>
</organism>
<dbReference type="AlphaFoldDB" id="A0A937FBC0"/>
<gene>
    <name evidence="2" type="ORF">JL102_20230</name>
</gene>